<accession>A0A6A4KLH7</accession>
<keyword evidence="2" id="KW-1185">Reference proteome</keyword>
<comment type="caution">
    <text evidence="1">The sequence shown here is derived from an EMBL/GenBank/DDBJ whole genome shotgun (WGS) entry which is preliminary data.</text>
</comment>
<dbReference type="OrthoDB" id="66881at2759"/>
<dbReference type="AlphaFoldDB" id="A0A6A4KLH7"/>
<evidence type="ECO:0000313" key="2">
    <source>
        <dbReference type="Proteomes" id="UP000428333"/>
    </source>
</evidence>
<sequence length="146" mass="17008">MRCRWLAELLDGTFKLPSIKEMEKDIAEWDEYMSNTLTKIPEILHRCPSYMYCEIFYRRVWGDYKTQLFTVCLAHTTSDSKNSIVRIAAVKVSIRLIIHPLSDDEDELILLLNETMNTLENFIIIQFDGTGLALLSFNRLWKAPTG</sequence>
<dbReference type="EMBL" id="QEFC01003402">
    <property type="protein sequence ID" value="KAE9448646.1"/>
    <property type="molecule type" value="Genomic_DNA"/>
</dbReference>
<proteinExistence type="predicted"/>
<dbReference type="Proteomes" id="UP000428333">
    <property type="component" value="Linkage Group LG12"/>
</dbReference>
<name>A0A6A4KLH7_9ERIC</name>
<evidence type="ECO:0000313" key="1">
    <source>
        <dbReference type="EMBL" id="KAE9448646.1"/>
    </source>
</evidence>
<reference evidence="1 2" key="1">
    <citation type="journal article" date="2019" name="Genome Biol. Evol.">
        <title>The Rhododendron genome and chromosomal organization provide insight into shared whole-genome duplications across the heath family (Ericaceae).</title>
        <authorList>
            <person name="Soza V.L."/>
            <person name="Lindsley D."/>
            <person name="Waalkes A."/>
            <person name="Ramage E."/>
            <person name="Patwardhan R.P."/>
            <person name="Burton J.N."/>
            <person name="Adey A."/>
            <person name="Kumar A."/>
            <person name="Qiu R."/>
            <person name="Shendure J."/>
            <person name="Hall B."/>
        </authorList>
    </citation>
    <scope>NUCLEOTIDE SEQUENCE [LARGE SCALE GENOMIC DNA]</scope>
    <source>
        <strain evidence="1">RSF 1966-606</strain>
    </source>
</reference>
<gene>
    <name evidence="1" type="ORF">C3L33_19454</name>
</gene>
<feature type="non-terminal residue" evidence="1">
    <location>
        <position position="1"/>
    </location>
</feature>
<protein>
    <submittedName>
        <fullName evidence="1">Uncharacterized protein</fullName>
    </submittedName>
</protein>
<organism evidence="1 2">
    <name type="scientific">Rhododendron williamsianum</name>
    <dbReference type="NCBI Taxonomy" id="262921"/>
    <lineage>
        <taxon>Eukaryota</taxon>
        <taxon>Viridiplantae</taxon>
        <taxon>Streptophyta</taxon>
        <taxon>Embryophyta</taxon>
        <taxon>Tracheophyta</taxon>
        <taxon>Spermatophyta</taxon>
        <taxon>Magnoliopsida</taxon>
        <taxon>eudicotyledons</taxon>
        <taxon>Gunneridae</taxon>
        <taxon>Pentapetalae</taxon>
        <taxon>asterids</taxon>
        <taxon>Ericales</taxon>
        <taxon>Ericaceae</taxon>
        <taxon>Ericoideae</taxon>
        <taxon>Rhodoreae</taxon>
        <taxon>Rhododendron</taxon>
    </lineage>
</organism>